<sequence>MKSNFLKIAICLIGLLALQACSTVDSHRYPHGKKAVTKKTANIKTSVYKTNVTATYYHDKFNGRKTASGAVFSNSKLTTAHPSLPFGTQLKVTNRINGKSVVVTVTDRGPFTKGRELDLSKRAFMEITDNKNKGLIQVDIEIVE</sequence>
<evidence type="ECO:0000313" key="8">
    <source>
        <dbReference type="Proteomes" id="UP000276733"/>
    </source>
</evidence>
<dbReference type="InterPro" id="IPR012997">
    <property type="entry name" value="RplA"/>
</dbReference>
<dbReference type="PANTHER" id="PTHR34183:SF8">
    <property type="entry name" value="ENDOLYTIC PEPTIDOGLYCAN TRANSGLYCOSYLASE RLPA-RELATED"/>
    <property type="match status" value="1"/>
</dbReference>
<dbReference type="InterPro" id="IPR034718">
    <property type="entry name" value="RlpA"/>
</dbReference>
<keyword evidence="5" id="KW-0732">Signal</keyword>
<accession>A0A7Z8YFE7</accession>
<evidence type="ECO:0000313" key="7">
    <source>
        <dbReference type="EMBL" id="VDG82489.1"/>
    </source>
</evidence>
<protein>
    <recommendedName>
        <fullName evidence="3">Probable endolytic peptidoglycan transglycosylase RlpA</fullName>
        <ecNumber evidence="3">4.2.2.-</ecNumber>
    </recommendedName>
</protein>
<dbReference type="CDD" id="cd22268">
    <property type="entry name" value="DPBB_RlpA-like"/>
    <property type="match status" value="1"/>
</dbReference>
<name>A0A7Z8YFE7_CAPOC</name>
<dbReference type="Gene3D" id="2.40.40.10">
    <property type="entry name" value="RlpA-like domain"/>
    <property type="match status" value="1"/>
</dbReference>
<keyword evidence="3" id="KW-0472">Membrane</keyword>
<dbReference type="HAMAP" id="MF_02071">
    <property type="entry name" value="RlpA"/>
    <property type="match status" value="1"/>
</dbReference>
<dbReference type="EMBL" id="UYIQ01000001">
    <property type="protein sequence ID" value="VDG82489.1"/>
    <property type="molecule type" value="Genomic_DNA"/>
</dbReference>
<dbReference type="PROSITE" id="PS51257">
    <property type="entry name" value="PROKAR_LIPOPROTEIN"/>
    <property type="match status" value="1"/>
</dbReference>
<evidence type="ECO:0000256" key="4">
    <source>
        <dbReference type="RuleBase" id="RU003495"/>
    </source>
</evidence>
<keyword evidence="3" id="KW-0564">Palmitate</keyword>
<feature type="domain" description="RlpA-like protein double-psi beta-barrel" evidence="6">
    <location>
        <begin position="51"/>
        <end position="139"/>
    </location>
</feature>
<evidence type="ECO:0000259" key="6">
    <source>
        <dbReference type="Pfam" id="PF03330"/>
    </source>
</evidence>
<gene>
    <name evidence="3" type="primary">rlpA</name>
    <name evidence="7" type="ORF">NCTC11458_01799</name>
</gene>
<keyword evidence="2 3" id="KW-0961">Cell wall biogenesis/degradation</keyword>
<keyword evidence="3" id="KW-0449">Lipoprotein</keyword>
<reference evidence="7 8" key="1">
    <citation type="submission" date="2018-11" db="EMBL/GenBank/DDBJ databases">
        <authorList>
            <consortium name="Pathogen Informatics"/>
        </authorList>
    </citation>
    <scope>NUCLEOTIDE SEQUENCE [LARGE SCALE GENOMIC DNA]</scope>
    <source>
        <strain evidence="7 8">NCTC11458</strain>
    </source>
</reference>
<comment type="subcellular location">
    <subcellularLocation>
        <location evidence="3">Cell membrane</location>
        <topology evidence="3">Lipid-anchor</topology>
    </subcellularLocation>
</comment>
<dbReference type="GO" id="GO:0008932">
    <property type="term" value="F:lytic endotransglycosylase activity"/>
    <property type="evidence" value="ECO:0007669"/>
    <property type="project" value="UniProtKB-UniRule"/>
</dbReference>
<evidence type="ECO:0000256" key="3">
    <source>
        <dbReference type="HAMAP-Rule" id="MF_02071"/>
    </source>
</evidence>
<comment type="caution">
    <text evidence="7">The sequence shown here is derived from an EMBL/GenBank/DDBJ whole genome shotgun (WGS) entry which is preliminary data.</text>
</comment>
<dbReference type="AlphaFoldDB" id="A0A7Z8YFE7"/>
<keyword evidence="1 3" id="KW-0456">Lyase</keyword>
<dbReference type="InterPro" id="IPR036908">
    <property type="entry name" value="RlpA-like_sf"/>
</dbReference>
<comment type="similarity">
    <text evidence="3 4">Belongs to the RlpA family.</text>
</comment>
<dbReference type="RefSeq" id="WP_181831863.1">
    <property type="nucleotide sequence ID" value="NZ_UYIQ01000001.1"/>
</dbReference>
<dbReference type="EC" id="4.2.2.-" evidence="3"/>
<dbReference type="GO" id="GO:0005886">
    <property type="term" value="C:plasma membrane"/>
    <property type="evidence" value="ECO:0007669"/>
    <property type="project" value="UniProtKB-SubCell"/>
</dbReference>
<keyword evidence="3" id="KW-1003">Cell membrane</keyword>
<dbReference type="Proteomes" id="UP000276733">
    <property type="component" value="Unassembled WGS sequence"/>
</dbReference>
<evidence type="ECO:0000256" key="5">
    <source>
        <dbReference type="SAM" id="SignalP"/>
    </source>
</evidence>
<feature type="signal peptide" evidence="5">
    <location>
        <begin position="1"/>
        <end position="22"/>
    </location>
</feature>
<dbReference type="GO" id="GO:0071555">
    <property type="term" value="P:cell wall organization"/>
    <property type="evidence" value="ECO:0007669"/>
    <property type="project" value="UniProtKB-KW"/>
</dbReference>
<proteinExistence type="inferred from homology"/>
<feature type="chain" id="PRO_5031644948" description="Probable endolytic peptidoglycan transglycosylase RlpA" evidence="5">
    <location>
        <begin position="23"/>
        <end position="144"/>
    </location>
</feature>
<evidence type="ECO:0000256" key="1">
    <source>
        <dbReference type="ARBA" id="ARBA00023239"/>
    </source>
</evidence>
<evidence type="ECO:0000256" key="2">
    <source>
        <dbReference type="ARBA" id="ARBA00023316"/>
    </source>
</evidence>
<dbReference type="Pfam" id="PF03330">
    <property type="entry name" value="DPBB_1"/>
    <property type="match status" value="1"/>
</dbReference>
<dbReference type="InterPro" id="IPR009009">
    <property type="entry name" value="RlpA-like_DPBB"/>
</dbReference>
<dbReference type="PANTHER" id="PTHR34183">
    <property type="entry name" value="ENDOLYTIC PEPTIDOGLYCAN TRANSGLYCOSYLASE RLPA"/>
    <property type="match status" value="1"/>
</dbReference>
<organism evidence="7 8">
    <name type="scientific">Capnocytophaga ochracea</name>
    <dbReference type="NCBI Taxonomy" id="1018"/>
    <lineage>
        <taxon>Bacteria</taxon>
        <taxon>Pseudomonadati</taxon>
        <taxon>Bacteroidota</taxon>
        <taxon>Flavobacteriia</taxon>
        <taxon>Flavobacteriales</taxon>
        <taxon>Flavobacteriaceae</taxon>
        <taxon>Capnocytophaga</taxon>
    </lineage>
</organism>
<dbReference type="GO" id="GO:0000270">
    <property type="term" value="P:peptidoglycan metabolic process"/>
    <property type="evidence" value="ECO:0007669"/>
    <property type="project" value="UniProtKB-UniRule"/>
</dbReference>
<dbReference type="NCBIfam" id="TIGR00413">
    <property type="entry name" value="rlpA"/>
    <property type="match status" value="1"/>
</dbReference>
<comment type="function">
    <text evidence="3">Lytic transglycosylase with a strong preference for naked glycan strands that lack stem peptides.</text>
</comment>
<dbReference type="SUPFAM" id="SSF50685">
    <property type="entry name" value="Barwin-like endoglucanases"/>
    <property type="match status" value="1"/>
</dbReference>